<dbReference type="RefSeq" id="WP_188834836.1">
    <property type="nucleotide sequence ID" value="NZ_BMHZ01000001.1"/>
</dbReference>
<feature type="chain" id="PRO_5046697212" description="Gliding motility-associated C-terminal domain-containing protein" evidence="1">
    <location>
        <begin position="21"/>
        <end position="2371"/>
    </location>
</feature>
<sequence length="2371" mass="241601">MKKRYYLLMLFLVFTVTLHAQSTTETFETESHGSTSFTDNGVVFNIVSHVGIFDIQGNYPGTGWSGTANDNRYIDNSGTGAVASSASFSIKTTSNLFKVNRFWIFLSNTSLQQNVLGTLTVTGKLSGVTKFTQTKTTGFATSLGTTNGYTLIDLTNLNGQNYSNIIIDEMQVTLGGAYVYAGLDAFNWVKVTTSQTAAPVIVTPANGSVVATTTPTYSGTADANATVKVYVDGSALSTTATAAAGGAWSLAQPTTLGQGPHTVYATAQVSGNSVSPNSNTNTFTIDTTSPTVVVTSSAGGSGGSTPNSPIPFTVTFSEPVTNFVAGDITAGNATINGFSGSGDTYTFNAVPAASGTVTINIAANAAQDLAGNGNAASAQFQINYTPVVSGPTITGLSSTAANATYGVGNTLDLTIDFSNPVTVTGTPQLTLETGSIDRVVNYISGSGSGTLVFSYTVQAGDVSADLDYAGTTALNLNGGTIKDGSGNNAILTLPAPGAAGSLGANKNIIIDGILPTVSSVNSANANGTYKLGDVIAVTVNFSEPVSVTGTPQLVLETGVVDRTVSYSSGSGTSALTFNYTVQAGDISSDLDYSTTGALSLNGGTIRDVAGNNTVLTLATPGAAGSLGANKNIVVDGIAPVVSNVNASTANGLYKIGDVISITATFSEPVTVTGTPQLSLETGAIDRLAAYSSGSGTNSLTFNYTVQPGDLSADLDYAGTAALALNGGTIKDAAGNNAPLTLASPGAAGSLGANKAIIIDGVLPTVTITSTASGSTGISPIPFTITFSEPVTGFSLTGITATNATLGNFAGSGTTYTFNAIPVANGTVTINVPANQASDPAGNGNAAATQFSISYVESKLITASAANFPSALNTVYGTASTSTSITLFGSGLSAGIVATPSSTANFEVSANNITYGNTATIGTSGTVSGTLYVRLKATAAANTNISGSVTLSSPGANSPVITIPASAVDKATLTYEADVKSKIYGDAVPALTGTVTGFVNGENIGTATTGTLSFTTAATISSAVGSFAVNGTGLTAVNYNFLQATGNQTALTITKRPVTVTPNTGQSKIYGNADPALSYTIGGSGLYATDGLTGLLSRAVGESVGSYAITQGTLAASSNYLLTFTPGKTFDIVPKTITVTAAAKSKTYGDADPALTYTFAPALVTGDSFIGILTRTVGENVGTYPINQGTLALNANYTLTYVGADLTIDKKTVTVTAAAKSKTYGDADPALTYTFAPALVTGDTFTGSLTRAVGENIGTYPINQGTLALNSNYTLTYVAADLTIGKKTVTVTAAAKSKTYGDADPVLTYTFAPALVTGDTFTGSLTRAVGENIGTYPINQGTLVLNANYTLTYVAADLTIGKKTVTVTAAAKSKTYGDADPALTYTFAPALVAGDTFTGSLTRVPGENVDTYPINQGTLALNANYTLTYVGADLTIGKKTVTVTAAAKSKTYGDADPALTYTFAPALVTGDTFTGSLTRAVGENIGTYPINQGTLALNSNYTLTYVGADLTIGKKTVTVTAAAKSKTYGDADPALTYTFAPALVTGDTFTGSLTRAVGENIGTYSINQGTLVLNANYTLTYVGADLTIGKKTVTVTAAAKSKTYGDADPALTYTFAPALVTGDSFTGTLTRTVGENVGTYPINQGTLALNANYTLTYVGADLTIGKKTVTVTAAAKSKTYGDADPALTYTFAPALVTGDTFTGALTRTVGENVGTYPINQGTLALNSNYTLTYVGADLTIGKKTVTVTAAAKSKTYGDADPALTYTFAPALVTGDSFTGALTRAVGENVGTYPINQGTLALNANYTLTYVGADLTIDKKTVTVTAAAKSKTYGDADPVLTYTFAPALVTGDSFTGALTRAVGENVGTYPINQGTLALNANYTLTYVGADLTIDKKTVTVTAAVKSKTYGDADPALTYTFAPALVAGDSFTGALTRAVGENVGTYPINQGTLALNSNYTITYVGADLTIGKKTVTVTAAAKSKTYGDADPALTYTFAPALVTGDSFTGALTRTVGENVGTYPINQGTLALNSNYTLTYVAADLTIGKKTVTVTAAAKSKTYGDADPALTYTFAPALVTGDSFTGSLTRAAGENAGTYAINQGTVSAGTNYNITYVGANLTINKALLTVTASNAVMCQSDGFPTFAVTYSGFKAGDTENALSTKPSVSTTANRNVAGTYALVPAGGVSNNYSFVYVNGTLTINSLPAVSIVSNKGTDISKGETAALTASGGTGYSWSTAGGIISGQNTATLTVRPAQTTTYTVRVTNASGCSSIGSVTINVAEDYKLVATNILTPNGDGVNDTWIVQNIDMYPVNEVRIFDRNGREMYNKKGYDNSWNGTIGGNELAEGTYYYIITYGPDKLVQKGFITIIRNR</sequence>
<dbReference type="PANTHER" id="PTHR34677">
    <property type="match status" value="1"/>
</dbReference>
<keyword evidence="5" id="KW-1185">Reference proteome</keyword>
<name>A0ABQ1XGI3_9SPHI</name>
<organism evidence="4 5">
    <name type="scientific">Pedobacter zeae</name>
    <dbReference type="NCBI Taxonomy" id="1737356"/>
    <lineage>
        <taxon>Bacteria</taxon>
        <taxon>Pseudomonadati</taxon>
        <taxon>Bacteroidota</taxon>
        <taxon>Sphingobacteriia</taxon>
        <taxon>Sphingobacteriales</taxon>
        <taxon>Sphingobacteriaceae</taxon>
        <taxon>Pedobacter</taxon>
    </lineage>
</organism>
<feature type="domain" description="MBG" evidence="2">
    <location>
        <begin position="2048"/>
        <end position="2118"/>
    </location>
</feature>
<evidence type="ECO:0000256" key="1">
    <source>
        <dbReference type="SAM" id="SignalP"/>
    </source>
</evidence>
<feature type="domain" description="MBG" evidence="2">
    <location>
        <begin position="1896"/>
        <end position="1966"/>
    </location>
</feature>
<evidence type="ECO:0000313" key="5">
    <source>
        <dbReference type="Proteomes" id="UP000642938"/>
    </source>
</evidence>
<feature type="domain" description="MBG" evidence="2">
    <location>
        <begin position="1057"/>
        <end position="1127"/>
    </location>
</feature>
<dbReference type="Pfam" id="PF18676">
    <property type="entry name" value="MBG_2"/>
    <property type="match status" value="16"/>
</dbReference>
<feature type="domain" description="MBG" evidence="2">
    <location>
        <begin position="1364"/>
        <end position="1434"/>
    </location>
</feature>
<feature type="domain" description="MBG" evidence="2">
    <location>
        <begin position="1592"/>
        <end position="1662"/>
    </location>
</feature>
<dbReference type="PANTHER" id="PTHR34677:SF3">
    <property type="entry name" value="BACTERIAL IG-LIKE DOMAIN-CONTAINING PROTEIN"/>
    <property type="match status" value="1"/>
</dbReference>
<dbReference type="EMBL" id="BMHZ01000001">
    <property type="protein sequence ID" value="GGG92224.1"/>
    <property type="molecule type" value="Genomic_DNA"/>
</dbReference>
<dbReference type="InterPro" id="IPR044048">
    <property type="entry name" value="Big_12"/>
</dbReference>
<keyword evidence="1" id="KW-0732">Signal</keyword>
<feature type="domain" description="MBG" evidence="2">
    <location>
        <begin position="972"/>
        <end position="1046"/>
    </location>
</feature>
<protein>
    <recommendedName>
        <fullName evidence="6">Gliding motility-associated C-terminal domain-containing protein</fullName>
    </recommendedName>
</protein>
<dbReference type="InterPro" id="IPR013783">
    <property type="entry name" value="Ig-like_fold"/>
</dbReference>
<feature type="domain" description="MBG" evidence="2">
    <location>
        <begin position="1212"/>
        <end position="1282"/>
    </location>
</feature>
<reference evidence="5" key="1">
    <citation type="journal article" date="2019" name="Int. J. Syst. Evol. Microbiol.">
        <title>The Global Catalogue of Microorganisms (GCM) 10K type strain sequencing project: providing services to taxonomists for standard genome sequencing and annotation.</title>
        <authorList>
            <consortium name="The Broad Institute Genomics Platform"/>
            <consortium name="The Broad Institute Genome Sequencing Center for Infectious Disease"/>
            <person name="Wu L."/>
            <person name="Ma J."/>
        </authorList>
    </citation>
    <scope>NUCLEOTIDE SEQUENCE [LARGE SCALE GENOMIC DNA]</scope>
    <source>
        <strain evidence="5">CGMCC 1.15287</strain>
    </source>
</reference>
<evidence type="ECO:0008006" key="6">
    <source>
        <dbReference type="Google" id="ProtNLM"/>
    </source>
</evidence>
<feature type="domain" description="MBG" evidence="2">
    <location>
        <begin position="1972"/>
        <end position="2042"/>
    </location>
</feature>
<dbReference type="Pfam" id="PF19078">
    <property type="entry name" value="Big_12"/>
    <property type="match status" value="2"/>
</dbReference>
<feature type="signal peptide" evidence="1">
    <location>
        <begin position="1"/>
        <end position="20"/>
    </location>
</feature>
<dbReference type="InterPro" id="IPR041286">
    <property type="entry name" value="MBG_2"/>
</dbReference>
<proteinExistence type="predicted"/>
<accession>A0ABQ1XGI3</accession>
<feature type="domain" description="MBG" evidence="2">
    <location>
        <begin position="1136"/>
        <end position="1206"/>
    </location>
</feature>
<feature type="domain" description="MBG" evidence="2">
    <location>
        <begin position="2124"/>
        <end position="2198"/>
    </location>
</feature>
<dbReference type="Gene3D" id="2.60.40.10">
    <property type="entry name" value="Immunoglobulins"/>
    <property type="match status" value="1"/>
</dbReference>
<evidence type="ECO:0000259" key="2">
    <source>
        <dbReference type="Pfam" id="PF18676"/>
    </source>
</evidence>
<gene>
    <name evidence="4" type="ORF">GCM10007422_01520</name>
</gene>
<feature type="domain" description="MBG" evidence="2">
    <location>
        <begin position="1668"/>
        <end position="1738"/>
    </location>
</feature>
<dbReference type="NCBIfam" id="TIGR04131">
    <property type="entry name" value="Bac_Flav_CTERM"/>
    <property type="match status" value="1"/>
</dbReference>
<evidence type="ECO:0000259" key="3">
    <source>
        <dbReference type="Pfam" id="PF19078"/>
    </source>
</evidence>
<dbReference type="Proteomes" id="UP000642938">
    <property type="component" value="Unassembled WGS sequence"/>
</dbReference>
<comment type="caution">
    <text evidence="4">The sequence shown here is derived from an EMBL/GenBank/DDBJ whole genome shotgun (WGS) entry which is preliminary data.</text>
</comment>
<dbReference type="Pfam" id="PF13585">
    <property type="entry name" value="CHU_C"/>
    <property type="match status" value="1"/>
</dbReference>
<feature type="domain" description="MBG" evidence="2">
    <location>
        <begin position="1744"/>
        <end position="1814"/>
    </location>
</feature>
<dbReference type="InterPro" id="IPR026341">
    <property type="entry name" value="T9SS_type_B"/>
</dbReference>
<feature type="domain" description="MBG" evidence="2">
    <location>
        <begin position="1288"/>
        <end position="1358"/>
    </location>
</feature>
<feature type="domain" description="MBG" evidence="2">
    <location>
        <begin position="1516"/>
        <end position="1586"/>
    </location>
</feature>
<feature type="domain" description="Bacterial Ig-like" evidence="3">
    <location>
        <begin position="759"/>
        <end position="851"/>
    </location>
</feature>
<dbReference type="Gene3D" id="3.30.160.710">
    <property type="match status" value="2"/>
</dbReference>
<feature type="domain" description="MBG" evidence="2">
    <location>
        <begin position="1440"/>
        <end position="1510"/>
    </location>
</feature>
<feature type="domain" description="Bacterial Ig-like" evidence="3">
    <location>
        <begin position="286"/>
        <end position="382"/>
    </location>
</feature>
<feature type="domain" description="MBG" evidence="2">
    <location>
        <begin position="1820"/>
        <end position="1890"/>
    </location>
</feature>
<evidence type="ECO:0000313" key="4">
    <source>
        <dbReference type="EMBL" id="GGG92224.1"/>
    </source>
</evidence>